<dbReference type="STRING" id="1167006.UWK_02105"/>
<name>M1P579_DESSD</name>
<dbReference type="SUPFAM" id="SSF46689">
    <property type="entry name" value="Homeodomain-like"/>
    <property type="match status" value="1"/>
</dbReference>
<evidence type="ECO:0000259" key="4">
    <source>
        <dbReference type="PROSITE" id="PS50045"/>
    </source>
</evidence>
<accession>M1P579</accession>
<dbReference type="GO" id="GO:0000160">
    <property type="term" value="P:phosphorelay signal transduction system"/>
    <property type="evidence" value="ECO:0007669"/>
    <property type="project" value="InterPro"/>
</dbReference>
<feature type="domain" description="Response regulatory" evidence="5">
    <location>
        <begin position="3"/>
        <end position="117"/>
    </location>
</feature>
<dbReference type="InterPro" id="IPR027417">
    <property type="entry name" value="P-loop_NTPase"/>
</dbReference>
<dbReference type="Proteomes" id="UP000011721">
    <property type="component" value="Chromosome"/>
</dbReference>
<dbReference type="InterPro" id="IPR003593">
    <property type="entry name" value="AAA+_ATPase"/>
</dbReference>
<dbReference type="PANTHER" id="PTHR32071:SF113">
    <property type="entry name" value="ALGINATE BIOSYNTHESIS TRANSCRIPTIONAL REGULATORY PROTEIN ALGB"/>
    <property type="match status" value="1"/>
</dbReference>
<dbReference type="PATRIC" id="fig|1167006.5.peg.2291"/>
<dbReference type="GO" id="GO:0005524">
    <property type="term" value="F:ATP binding"/>
    <property type="evidence" value="ECO:0007669"/>
    <property type="project" value="UniProtKB-KW"/>
</dbReference>
<dbReference type="CDD" id="cd00156">
    <property type="entry name" value="REC"/>
    <property type="match status" value="1"/>
</dbReference>
<feature type="domain" description="Sigma-54 factor interaction" evidence="4">
    <location>
        <begin position="138"/>
        <end position="367"/>
    </location>
</feature>
<reference evidence="7" key="1">
    <citation type="journal article" date="2013" name="Stand. Genomic Sci.">
        <title>Complete genome sequence of Desulfocapsa sulfexigens, a marine deltaproteobacterium specialized in disproportionating inorganic sulfur compounds.</title>
        <authorList>
            <person name="Finster K.W."/>
            <person name="Kjeldsen K.U."/>
            <person name="Kube M."/>
            <person name="Reinhardt R."/>
            <person name="Mussmann M."/>
            <person name="Amann R."/>
            <person name="Schreiber L."/>
        </authorList>
    </citation>
    <scope>NUCLEOTIDE SEQUENCE [LARGE SCALE GENOMIC DNA]</scope>
    <source>
        <strain evidence="7">DSM 10523 / SB164P1</strain>
    </source>
</reference>
<dbReference type="Gene3D" id="3.40.50.2300">
    <property type="match status" value="1"/>
</dbReference>
<dbReference type="SMART" id="SM00448">
    <property type="entry name" value="REC"/>
    <property type="match status" value="1"/>
</dbReference>
<dbReference type="InterPro" id="IPR025662">
    <property type="entry name" value="Sigma_54_int_dom_ATP-bd_1"/>
</dbReference>
<evidence type="ECO:0000313" key="6">
    <source>
        <dbReference type="EMBL" id="AGF78648.1"/>
    </source>
</evidence>
<gene>
    <name evidence="6" type="ordered locus">UWK_02105</name>
</gene>
<dbReference type="PANTHER" id="PTHR32071">
    <property type="entry name" value="TRANSCRIPTIONAL REGULATORY PROTEIN"/>
    <property type="match status" value="1"/>
</dbReference>
<dbReference type="InterPro" id="IPR001789">
    <property type="entry name" value="Sig_transdc_resp-reg_receiver"/>
</dbReference>
<evidence type="ECO:0000256" key="3">
    <source>
        <dbReference type="PROSITE-ProRule" id="PRU00169"/>
    </source>
</evidence>
<dbReference type="InterPro" id="IPR058031">
    <property type="entry name" value="AAA_lid_NorR"/>
</dbReference>
<dbReference type="InterPro" id="IPR002078">
    <property type="entry name" value="Sigma_54_int"/>
</dbReference>
<keyword evidence="2" id="KW-0067">ATP-binding</keyword>
<dbReference type="CDD" id="cd00009">
    <property type="entry name" value="AAA"/>
    <property type="match status" value="1"/>
</dbReference>
<keyword evidence="3" id="KW-0597">Phosphoprotein</keyword>
<dbReference type="Pfam" id="PF25601">
    <property type="entry name" value="AAA_lid_14"/>
    <property type="match status" value="1"/>
</dbReference>
<dbReference type="Pfam" id="PF00158">
    <property type="entry name" value="Sigma54_activat"/>
    <property type="match status" value="1"/>
</dbReference>
<dbReference type="PROSITE" id="PS00676">
    <property type="entry name" value="SIGMA54_INTERACT_2"/>
    <property type="match status" value="1"/>
</dbReference>
<keyword evidence="7" id="KW-1185">Reference proteome</keyword>
<dbReference type="OrthoDB" id="9763792at2"/>
<dbReference type="HOGENOM" id="CLU_000445_0_6_7"/>
<dbReference type="Pfam" id="PF00072">
    <property type="entry name" value="Response_reg"/>
    <property type="match status" value="1"/>
</dbReference>
<dbReference type="FunFam" id="3.40.50.300:FF:000006">
    <property type="entry name" value="DNA-binding transcriptional regulator NtrC"/>
    <property type="match status" value="1"/>
</dbReference>
<dbReference type="eggNOG" id="COG2204">
    <property type="taxonomic scope" value="Bacteria"/>
</dbReference>
<dbReference type="PROSITE" id="PS00675">
    <property type="entry name" value="SIGMA54_INTERACT_1"/>
    <property type="match status" value="1"/>
</dbReference>
<dbReference type="GO" id="GO:0003677">
    <property type="term" value="F:DNA binding"/>
    <property type="evidence" value="ECO:0007669"/>
    <property type="project" value="UniProtKB-KW"/>
</dbReference>
<organism evidence="6 7">
    <name type="scientific">Desulfocapsa sulfexigens (strain DSM 10523 / SB164P1)</name>
    <dbReference type="NCBI Taxonomy" id="1167006"/>
    <lineage>
        <taxon>Bacteria</taxon>
        <taxon>Pseudomonadati</taxon>
        <taxon>Thermodesulfobacteriota</taxon>
        <taxon>Desulfobulbia</taxon>
        <taxon>Desulfobulbales</taxon>
        <taxon>Desulfocapsaceae</taxon>
        <taxon>Desulfocapsa</taxon>
    </lineage>
</organism>
<dbReference type="InterPro" id="IPR025943">
    <property type="entry name" value="Sigma_54_int_dom_ATP-bd_2"/>
</dbReference>
<feature type="modified residue" description="4-aspartylphosphate" evidence="3">
    <location>
        <position position="52"/>
    </location>
</feature>
<evidence type="ECO:0000313" key="7">
    <source>
        <dbReference type="Proteomes" id="UP000011721"/>
    </source>
</evidence>
<protein>
    <submittedName>
        <fullName evidence="6">CheY-like receiver, AAA-type ATPase and DNA-binding domain-containing response regulator</fullName>
    </submittedName>
</protein>
<proteinExistence type="predicted"/>
<dbReference type="SUPFAM" id="SSF52172">
    <property type="entry name" value="CheY-like"/>
    <property type="match status" value="1"/>
</dbReference>
<dbReference type="AlphaFoldDB" id="M1P579"/>
<dbReference type="InterPro" id="IPR009057">
    <property type="entry name" value="Homeodomain-like_sf"/>
</dbReference>
<dbReference type="EMBL" id="CP003985">
    <property type="protein sequence ID" value="AGF78648.1"/>
    <property type="molecule type" value="Genomic_DNA"/>
</dbReference>
<dbReference type="InterPro" id="IPR011006">
    <property type="entry name" value="CheY-like_superfamily"/>
</dbReference>
<sequence length="467" mass="52703">MADIFIVDDDIMLQQMLVRQLQSSGHRTDCASTLTEGLQQVLSGKYDIVLLDVQLPDGNGLEYIPRFKNASSSPEVIIITGKGDKDGAEKAIVSGAWGYIEKPHVLKELVLHIARVEQYQKEKNRAEKIPLVLKRDAIIGNSPQLTKCLDRVAEAALSDASVLITGETGTGKELFARAIHENSRRADHNFVTVDCASLPENLIESTLFGYVKGSFTGAENNREGLVQLANGGTLFLDEVGELPLNVQKTFLRVLQEHSYRPIGSTHEKKSDFRVIAATNIDIESSINNGSFRNDLLYRLRALSCALPPLRDRKEDIKPLIRYFLARMWDRSKLDYQGISPDFIEHLTAYDWPGNVRELQQTLERVVASTVRTPTLFAYHLPEHFRIQQAQAAIHTSPPHHSSPEVSQTPEELIPLPWSEYKNNYERQYIYDLMRHTNGNITVACQISHLSRARLYQLREKHGLLDPS</sequence>
<dbReference type="SMART" id="SM00382">
    <property type="entry name" value="AAA"/>
    <property type="match status" value="1"/>
</dbReference>
<keyword evidence="1" id="KW-0547">Nucleotide-binding</keyword>
<keyword evidence="6" id="KW-0238">DNA-binding</keyword>
<dbReference type="PROSITE" id="PS50110">
    <property type="entry name" value="RESPONSE_REGULATORY"/>
    <property type="match status" value="1"/>
</dbReference>
<dbReference type="PROSITE" id="PS50045">
    <property type="entry name" value="SIGMA54_INTERACT_4"/>
    <property type="match status" value="1"/>
</dbReference>
<evidence type="ECO:0000256" key="1">
    <source>
        <dbReference type="ARBA" id="ARBA00022741"/>
    </source>
</evidence>
<dbReference type="Gene3D" id="3.40.50.300">
    <property type="entry name" value="P-loop containing nucleotide triphosphate hydrolases"/>
    <property type="match status" value="1"/>
</dbReference>
<dbReference type="KEGG" id="dsf:UWK_02105"/>
<dbReference type="SUPFAM" id="SSF52540">
    <property type="entry name" value="P-loop containing nucleoside triphosphate hydrolases"/>
    <property type="match status" value="1"/>
</dbReference>
<dbReference type="GO" id="GO:0006355">
    <property type="term" value="P:regulation of DNA-templated transcription"/>
    <property type="evidence" value="ECO:0007669"/>
    <property type="project" value="InterPro"/>
</dbReference>
<evidence type="ECO:0000256" key="2">
    <source>
        <dbReference type="ARBA" id="ARBA00022840"/>
    </source>
</evidence>
<dbReference type="RefSeq" id="WP_015404338.1">
    <property type="nucleotide sequence ID" value="NC_020304.1"/>
</dbReference>
<evidence type="ECO:0000259" key="5">
    <source>
        <dbReference type="PROSITE" id="PS50110"/>
    </source>
</evidence>
<dbReference type="Gene3D" id="1.10.8.60">
    <property type="match status" value="1"/>
</dbReference>
<dbReference type="Gene3D" id="1.10.10.60">
    <property type="entry name" value="Homeodomain-like"/>
    <property type="match status" value="1"/>
</dbReference>